<dbReference type="Gene3D" id="3.90.75.20">
    <property type="match status" value="1"/>
</dbReference>
<comment type="caution">
    <text evidence="2">The sequence shown here is derived from an EMBL/GenBank/DDBJ whole genome shotgun (WGS) entry which is preliminary data.</text>
</comment>
<name>A0A0F9UGK1_9ZZZZ</name>
<organism evidence="2">
    <name type="scientific">marine sediment metagenome</name>
    <dbReference type="NCBI Taxonomy" id="412755"/>
    <lineage>
        <taxon>unclassified sequences</taxon>
        <taxon>metagenomes</taxon>
        <taxon>ecological metagenomes</taxon>
    </lineage>
</organism>
<dbReference type="Pfam" id="PF13392">
    <property type="entry name" value="HNH_3"/>
    <property type="match status" value="1"/>
</dbReference>
<gene>
    <name evidence="2" type="ORF">LCGC14_0223520</name>
</gene>
<sequence length="138" mass="16394">MGIHNIKSRSCWAHWVGKIGAEANSWKGGRIYKRGYTLIMNKGHPRADSNGYVLEHILVIEKYLGHYIKYYGIRHKDNEIVHHLNGIRSDNRIENLILTDNLLEHNKIHHSLIKCAYRKFEDNTIKFNYKKKEYYINE</sequence>
<accession>A0A0F9UGK1</accession>
<reference evidence="2" key="1">
    <citation type="journal article" date="2015" name="Nature">
        <title>Complex archaea that bridge the gap between prokaryotes and eukaryotes.</title>
        <authorList>
            <person name="Spang A."/>
            <person name="Saw J.H."/>
            <person name="Jorgensen S.L."/>
            <person name="Zaremba-Niedzwiedzka K."/>
            <person name="Martijn J."/>
            <person name="Lind A.E."/>
            <person name="van Eijk R."/>
            <person name="Schleper C."/>
            <person name="Guy L."/>
            <person name="Ettema T.J."/>
        </authorList>
    </citation>
    <scope>NUCLEOTIDE SEQUENCE</scope>
</reference>
<dbReference type="InterPro" id="IPR003615">
    <property type="entry name" value="HNH_nuc"/>
</dbReference>
<evidence type="ECO:0000313" key="2">
    <source>
        <dbReference type="EMBL" id="KKN90769.1"/>
    </source>
</evidence>
<evidence type="ECO:0000259" key="1">
    <source>
        <dbReference type="Pfam" id="PF13392"/>
    </source>
</evidence>
<proteinExistence type="predicted"/>
<dbReference type="EMBL" id="LAZR01000107">
    <property type="protein sequence ID" value="KKN90769.1"/>
    <property type="molecule type" value="Genomic_DNA"/>
</dbReference>
<dbReference type="AlphaFoldDB" id="A0A0F9UGK1"/>
<protein>
    <recommendedName>
        <fullName evidence="1">HNH nuclease domain-containing protein</fullName>
    </recommendedName>
</protein>
<feature type="domain" description="HNH nuclease" evidence="1">
    <location>
        <begin position="75"/>
        <end position="98"/>
    </location>
</feature>